<proteinExistence type="predicted"/>
<sequence>MRFIIYMSHYPELGSPLRDRYMLAHLGGSIAVIDEFDGDGALPGTLTSILALVGSISNQEY</sequence>
<evidence type="ECO:0000313" key="1">
    <source>
        <dbReference type="EMBL" id="KIK43299.1"/>
    </source>
</evidence>
<evidence type="ECO:0000313" key="2">
    <source>
        <dbReference type="Proteomes" id="UP000054485"/>
    </source>
</evidence>
<dbReference type="AlphaFoldDB" id="A0A0D0AZW8"/>
<dbReference type="Proteomes" id="UP000054485">
    <property type="component" value="Unassembled WGS sequence"/>
</dbReference>
<name>A0A0D0AZW8_9AGAM</name>
<reference evidence="1 2" key="1">
    <citation type="submission" date="2014-04" db="EMBL/GenBank/DDBJ databases">
        <authorList>
            <consortium name="DOE Joint Genome Institute"/>
            <person name="Kuo A."/>
            <person name="Ruytinx J."/>
            <person name="Rineau F."/>
            <person name="Colpaert J."/>
            <person name="Kohler A."/>
            <person name="Nagy L.G."/>
            <person name="Floudas D."/>
            <person name="Copeland A."/>
            <person name="Barry K.W."/>
            <person name="Cichocki N."/>
            <person name="Veneault-Fourrey C."/>
            <person name="LaButti K."/>
            <person name="Lindquist E.A."/>
            <person name="Lipzen A."/>
            <person name="Lundell T."/>
            <person name="Morin E."/>
            <person name="Murat C."/>
            <person name="Sun H."/>
            <person name="Tunlid A."/>
            <person name="Henrissat B."/>
            <person name="Grigoriev I.V."/>
            <person name="Hibbett D.S."/>
            <person name="Martin F."/>
            <person name="Nordberg H.P."/>
            <person name="Cantor M.N."/>
            <person name="Hua S.X."/>
        </authorList>
    </citation>
    <scope>NUCLEOTIDE SEQUENCE [LARGE SCALE GENOMIC DNA]</scope>
    <source>
        <strain evidence="1 2">UH-Slu-Lm8-n1</strain>
    </source>
</reference>
<gene>
    <name evidence="1" type="ORF">CY34DRAFT_719052</name>
</gene>
<reference evidence="2" key="2">
    <citation type="submission" date="2015-01" db="EMBL/GenBank/DDBJ databases">
        <title>Evolutionary Origins and Diversification of the Mycorrhizal Mutualists.</title>
        <authorList>
            <consortium name="DOE Joint Genome Institute"/>
            <consortium name="Mycorrhizal Genomics Consortium"/>
            <person name="Kohler A."/>
            <person name="Kuo A."/>
            <person name="Nagy L.G."/>
            <person name="Floudas D."/>
            <person name="Copeland A."/>
            <person name="Barry K.W."/>
            <person name="Cichocki N."/>
            <person name="Veneault-Fourrey C."/>
            <person name="LaButti K."/>
            <person name="Lindquist E.A."/>
            <person name="Lipzen A."/>
            <person name="Lundell T."/>
            <person name="Morin E."/>
            <person name="Murat C."/>
            <person name="Riley R."/>
            <person name="Ohm R."/>
            <person name="Sun H."/>
            <person name="Tunlid A."/>
            <person name="Henrissat B."/>
            <person name="Grigoriev I.V."/>
            <person name="Hibbett D.S."/>
            <person name="Martin F."/>
        </authorList>
    </citation>
    <scope>NUCLEOTIDE SEQUENCE [LARGE SCALE GENOMIC DNA]</scope>
    <source>
        <strain evidence="2">UH-Slu-Lm8-n1</strain>
    </source>
</reference>
<keyword evidence="2" id="KW-1185">Reference proteome</keyword>
<dbReference type="HOGENOM" id="CLU_2924287_0_0_1"/>
<protein>
    <submittedName>
        <fullName evidence="1">Uncharacterized protein</fullName>
    </submittedName>
</protein>
<accession>A0A0D0AZW8</accession>
<dbReference type="EMBL" id="KN835216">
    <property type="protein sequence ID" value="KIK43299.1"/>
    <property type="molecule type" value="Genomic_DNA"/>
</dbReference>
<dbReference type="InParanoid" id="A0A0D0AZW8"/>
<organism evidence="1 2">
    <name type="scientific">Suillus luteus UH-Slu-Lm8-n1</name>
    <dbReference type="NCBI Taxonomy" id="930992"/>
    <lineage>
        <taxon>Eukaryota</taxon>
        <taxon>Fungi</taxon>
        <taxon>Dikarya</taxon>
        <taxon>Basidiomycota</taxon>
        <taxon>Agaricomycotina</taxon>
        <taxon>Agaricomycetes</taxon>
        <taxon>Agaricomycetidae</taxon>
        <taxon>Boletales</taxon>
        <taxon>Suillineae</taxon>
        <taxon>Suillaceae</taxon>
        <taxon>Suillus</taxon>
    </lineage>
</organism>